<comment type="caution">
    <text evidence="1">The sequence shown here is derived from an EMBL/GenBank/DDBJ whole genome shotgun (WGS) entry which is preliminary data.</text>
</comment>
<gene>
    <name evidence="1" type="ORF">M9H77_17834</name>
</gene>
<organism evidence="1 2">
    <name type="scientific">Catharanthus roseus</name>
    <name type="common">Madagascar periwinkle</name>
    <name type="synonym">Vinca rosea</name>
    <dbReference type="NCBI Taxonomy" id="4058"/>
    <lineage>
        <taxon>Eukaryota</taxon>
        <taxon>Viridiplantae</taxon>
        <taxon>Streptophyta</taxon>
        <taxon>Embryophyta</taxon>
        <taxon>Tracheophyta</taxon>
        <taxon>Spermatophyta</taxon>
        <taxon>Magnoliopsida</taxon>
        <taxon>eudicotyledons</taxon>
        <taxon>Gunneridae</taxon>
        <taxon>Pentapetalae</taxon>
        <taxon>asterids</taxon>
        <taxon>lamiids</taxon>
        <taxon>Gentianales</taxon>
        <taxon>Apocynaceae</taxon>
        <taxon>Rauvolfioideae</taxon>
        <taxon>Vinceae</taxon>
        <taxon>Catharanthinae</taxon>
        <taxon>Catharanthus</taxon>
    </lineage>
</organism>
<reference evidence="2" key="1">
    <citation type="journal article" date="2023" name="Nat. Plants">
        <title>Single-cell RNA sequencing provides a high-resolution roadmap for understanding the multicellular compartmentation of specialized metabolism.</title>
        <authorList>
            <person name="Sun S."/>
            <person name="Shen X."/>
            <person name="Li Y."/>
            <person name="Li Y."/>
            <person name="Wang S."/>
            <person name="Li R."/>
            <person name="Zhang H."/>
            <person name="Shen G."/>
            <person name="Guo B."/>
            <person name="Wei J."/>
            <person name="Xu J."/>
            <person name="St-Pierre B."/>
            <person name="Chen S."/>
            <person name="Sun C."/>
        </authorList>
    </citation>
    <scope>NUCLEOTIDE SEQUENCE [LARGE SCALE GENOMIC DNA]</scope>
</reference>
<name>A0ACC0B5Q3_CATRO</name>
<dbReference type="EMBL" id="CM044704">
    <property type="protein sequence ID" value="KAI5667981.1"/>
    <property type="molecule type" value="Genomic_DNA"/>
</dbReference>
<evidence type="ECO:0000313" key="1">
    <source>
        <dbReference type="EMBL" id="KAI5667981.1"/>
    </source>
</evidence>
<dbReference type="Proteomes" id="UP001060085">
    <property type="component" value="Linkage Group LG04"/>
</dbReference>
<evidence type="ECO:0000313" key="2">
    <source>
        <dbReference type="Proteomes" id="UP001060085"/>
    </source>
</evidence>
<keyword evidence="2" id="KW-1185">Reference proteome</keyword>
<sequence>MLGSVTLDLDPVDRGRSIIGGLGPRRRGPSARIAQGGLYFTYTGSPRIAHVHVNSLSVHRSCFPNVSPLSKDLVTSSGYRSHGEPSESAYWKFFNSRKISVM</sequence>
<protein>
    <submittedName>
        <fullName evidence="1">Uncharacterized protein</fullName>
    </submittedName>
</protein>
<proteinExistence type="predicted"/>
<accession>A0ACC0B5Q3</accession>